<dbReference type="STRING" id="301148.B4135_1346"/>
<gene>
    <name evidence="1" type="ORF">B4135_1346</name>
</gene>
<proteinExistence type="predicted"/>
<organism evidence="1 2">
    <name type="scientific">Caldibacillus debilis</name>
    <dbReference type="NCBI Taxonomy" id="301148"/>
    <lineage>
        <taxon>Bacteria</taxon>
        <taxon>Bacillati</taxon>
        <taxon>Bacillota</taxon>
        <taxon>Bacilli</taxon>
        <taxon>Bacillales</taxon>
        <taxon>Bacillaceae</taxon>
        <taxon>Caldibacillus</taxon>
    </lineage>
</organism>
<protein>
    <submittedName>
        <fullName evidence="1">Uncharacterized protein</fullName>
    </submittedName>
</protein>
<accession>A0A150MCM6</accession>
<reference evidence="1 2" key="1">
    <citation type="submission" date="2016-01" db="EMBL/GenBank/DDBJ databases">
        <title>Draft Genome Sequences of Seven Thermophilic Sporeformers Isolated from Foods.</title>
        <authorList>
            <person name="Berendsen E.M."/>
            <person name="Wells-Bennik M.H."/>
            <person name="Krawcyk A.O."/>
            <person name="De Jong A."/>
            <person name="Holsappel S."/>
            <person name="Eijlander R.T."/>
            <person name="Kuipers O.P."/>
        </authorList>
    </citation>
    <scope>NUCLEOTIDE SEQUENCE [LARGE SCALE GENOMIC DNA]</scope>
    <source>
        <strain evidence="1 2">B4135</strain>
    </source>
</reference>
<evidence type="ECO:0000313" key="2">
    <source>
        <dbReference type="Proteomes" id="UP000075683"/>
    </source>
</evidence>
<dbReference type="Proteomes" id="UP000075683">
    <property type="component" value="Unassembled WGS sequence"/>
</dbReference>
<dbReference type="EMBL" id="LQYT01000012">
    <property type="protein sequence ID" value="KYD22216.1"/>
    <property type="molecule type" value="Genomic_DNA"/>
</dbReference>
<sequence length="42" mass="4769">MSDIPGKWSDISFVRKTRLSDIGIEWSIIRNGLSNIACQYPT</sequence>
<dbReference type="AlphaFoldDB" id="A0A150MCM6"/>
<evidence type="ECO:0000313" key="1">
    <source>
        <dbReference type="EMBL" id="KYD22216.1"/>
    </source>
</evidence>
<comment type="caution">
    <text evidence="1">The sequence shown here is derived from an EMBL/GenBank/DDBJ whole genome shotgun (WGS) entry which is preliminary data.</text>
</comment>
<name>A0A150MCM6_9BACI</name>